<dbReference type="Pfam" id="PF00374">
    <property type="entry name" value="NiFeSe_Hases"/>
    <property type="match status" value="3"/>
</dbReference>
<accession>A0A7Y3XY25</accession>
<reference evidence="10 11" key="1">
    <citation type="submission" date="2020-05" db="EMBL/GenBank/DDBJ databases">
        <title>Draft genome sequence of Clostridium cochlearium strain AGROS13 isolated from a sheep dairy farm in New Zealand.</title>
        <authorList>
            <person name="Gupta T.B."/>
            <person name="Jauregui R."/>
            <person name="Risson A.N."/>
            <person name="Brightwell G."/>
            <person name="Maclean P."/>
        </authorList>
    </citation>
    <scope>NUCLEOTIDE SEQUENCE [LARGE SCALE GENOMIC DNA]</scope>
    <source>
        <strain evidence="10 11">AGROS13</strain>
    </source>
</reference>
<evidence type="ECO:0000256" key="8">
    <source>
        <dbReference type="PIRSR" id="PIRSR601501-1"/>
    </source>
</evidence>
<evidence type="ECO:0000256" key="6">
    <source>
        <dbReference type="ARBA" id="ARBA00022723"/>
    </source>
</evidence>
<keyword evidence="8" id="KW-0408">Iron</keyword>
<dbReference type="InterPro" id="IPR018194">
    <property type="entry name" value="Ni-dep_hyd_lsu_Ni_BS"/>
</dbReference>
<name>A0A7Y3XY25_CLOCO</name>
<dbReference type="PROSITE" id="PS00507">
    <property type="entry name" value="NI_HGENASE_L_1"/>
    <property type="match status" value="1"/>
</dbReference>
<feature type="binding site" evidence="8">
    <location>
        <position position="452"/>
    </location>
    <ligand>
        <name>Fe cation</name>
        <dbReference type="ChEBI" id="CHEBI:24875"/>
    </ligand>
</feature>
<dbReference type="EMBL" id="JABFIF010000006">
    <property type="protein sequence ID" value="NOH15698.1"/>
    <property type="molecule type" value="Genomic_DNA"/>
</dbReference>
<comment type="subcellular location">
    <subcellularLocation>
        <location evidence="2">Cell envelope</location>
    </subcellularLocation>
</comment>
<feature type="binding site" evidence="8">
    <location>
        <position position="64"/>
    </location>
    <ligand>
        <name>Fe cation</name>
        <dbReference type="ChEBI" id="CHEBI:24875"/>
    </ligand>
</feature>
<comment type="cofactor">
    <cofactor evidence="1 8">
        <name>Ni(2+)</name>
        <dbReference type="ChEBI" id="CHEBI:49786"/>
    </cofactor>
</comment>
<keyword evidence="5 8" id="KW-0533">Nickel</keyword>
<feature type="binding site" evidence="8">
    <location>
        <position position="64"/>
    </location>
    <ligand>
        <name>Ni(2+)</name>
        <dbReference type="ChEBI" id="CHEBI:49786"/>
    </ligand>
</feature>
<feature type="binding site" evidence="8">
    <location>
        <position position="42"/>
    </location>
    <ligand>
        <name>Mg(2+)</name>
        <dbReference type="ChEBI" id="CHEBI:18420"/>
    </ligand>
</feature>
<dbReference type="SUPFAM" id="SSF56762">
    <property type="entry name" value="HydB/Nqo4-like"/>
    <property type="match status" value="1"/>
</dbReference>
<evidence type="ECO:0000256" key="3">
    <source>
        <dbReference type="ARBA" id="ARBA00009292"/>
    </source>
</evidence>
<dbReference type="GO" id="GO:0030313">
    <property type="term" value="C:cell envelope"/>
    <property type="evidence" value="ECO:0007669"/>
    <property type="project" value="UniProtKB-SubCell"/>
</dbReference>
<evidence type="ECO:0000313" key="10">
    <source>
        <dbReference type="EMBL" id="NOH15698.1"/>
    </source>
</evidence>
<comment type="similarity">
    <text evidence="3 9">Belongs to the [NiFe]/[NiFeSe] hydrogenase large subunit family.</text>
</comment>
<dbReference type="Proteomes" id="UP000528432">
    <property type="component" value="Unassembled WGS sequence"/>
</dbReference>
<dbReference type="InterPro" id="IPR050867">
    <property type="entry name" value="NiFe/NiFeSe_hydrgnase_LSU"/>
</dbReference>
<dbReference type="InterPro" id="IPR029014">
    <property type="entry name" value="NiFe-Hase_large"/>
</dbReference>
<evidence type="ECO:0000313" key="11">
    <source>
        <dbReference type="Proteomes" id="UP000528432"/>
    </source>
</evidence>
<comment type="subunit">
    <text evidence="4">Heterodimer of a large and a small subunit.</text>
</comment>
<dbReference type="RefSeq" id="WP_171303135.1">
    <property type="nucleotide sequence ID" value="NZ_JABFIF010000006.1"/>
</dbReference>
<evidence type="ECO:0000256" key="5">
    <source>
        <dbReference type="ARBA" id="ARBA00022596"/>
    </source>
</evidence>
<feature type="binding site" evidence="8">
    <location>
        <position position="455"/>
    </location>
    <ligand>
        <name>Mg(2+)</name>
        <dbReference type="ChEBI" id="CHEBI:18420"/>
    </ligand>
</feature>
<comment type="cofactor">
    <cofactor evidence="8">
        <name>Fe cation</name>
        <dbReference type="ChEBI" id="CHEBI:24875"/>
    </cofactor>
</comment>
<dbReference type="PANTHER" id="PTHR42958:SF2">
    <property type="entry name" value="UPTAKE HYDROGENASE LARGE SUBUNIT"/>
    <property type="match status" value="1"/>
</dbReference>
<keyword evidence="6 8" id="KW-0479">Metal-binding</keyword>
<dbReference type="PANTHER" id="PTHR42958">
    <property type="entry name" value="HYDROGENASE-2 LARGE CHAIN"/>
    <property type="match status" value="1"/>
</dbReference>
<evidence type="ECO:0000256" key="9">
    <source>
        <dbReference type="RuleBase" id="RU003896"/>
    </source>
</evidence>
<proteinExistence type="inferred from homology"/>
<dbReference type="AlphaFoldDB" id="A0A7Y3XY25"/>
<gene>
    <name evidence="10" type="ORF">HMJ28_04705</name>
</gene>
<organism evidence="10 11">
    <name type="scientific">Clostridium cochlearium</name>
    <dbReference type="NCBI Taxonomy" id="1494"/>
    <lineage>
        <taxon>Bacteria</taxon>
        <taxon>Bacillati</taxon>
        <taxon>Bacillota</taxon>
        <taxon>Clostridia</taxon>
        <taxon>Eubacteriales</taxon>
        <taxon>Clostridiaceae</taxon>
        <taxon>Clostridium</taxon>
    </lineage>
</organism>
<sequence>MGTKIIINPLTRISGFLQIEVNIEKNTVVDAKSSGMLFRGFEKMLQGRPPLDAIYFTERICGICSAAHSIASTYALEDALQVEASQNDIMIRDVIHGCEFLQNHLRHFYQYTFPDFVNGPQINPVYKEDKADYRLPSALNKKLSEHYLESIKYSREAHKMLATLGGKAPHNHGVFVGGVTVNIDSTQIIELKSMLSGIKNFIENKMLEDIYIISKYYSDYFHNGKGYGNFMSYGLFDNYVDKSLTYVKPEVLINNKKYDLNEKEITENVHYSWYKSDKESITPEEAYIEGDVYKKGAYSWVKAPRYNGYAMEVGPLARMWLSGEYTRGISTMDRTIARVLETKKICNIIENLLNNIKPQPANQKIYKVPNKAKGIGLRDTTRGALGHWINIEEEKIKNYTIITPSTWNLSPQDSYGVKGVVEEALIGTYIKDVKNPVEIGRIVRNFDPCISCATHVISDENFDINIRIT</sequence>
<protein>
    <submittedName>
        <fullName evidence="10">Ni/Fe hydrogenase</fullName>
    </submittedName>
</protein>
<dbReference type="GO" id="GO:0016151">
    <property type="term" value="F:nickel cation binding"/>
    <property type="evidence" value="ECO:0007669"/>
    <property type="project" value="InterPro"/>
</dbReference>
<evidence type="ECO:0000256" key="2">
    <source>
        <dbReference type="ARBA" id="ARBA00004196"/>
    </source>
</evidence>
<feature type="binding site" evidence="8">
    <location>
        <position position="449"/>
    </location>
    <ligand>
        <name>Ni(2+)</name>
        <dbReference type="ChEBI" id="CHEBI:49786"/>
    </ligand>
</feature>
<feature type="binding site" evidence="8">
    <location>
        <position position="401"/>
    </location>
    <ligand>
        <name>Mg(2+)</name>
        <dbReference type="ChEBI" id="CHEBI:18420"/>
    </ligand>
</feature>
<evidence type="ECO:0000256" key="1">
    <source>
        <dbReference type="ARBA" id="ARBA00001967"/>
    </source>
</evidence>
<comment type="caution">
    <text evidence="10">The sequence shown here is derived from an EMBL/GenBank/DDBJ whole genome shotgun (WGS) entry which is preliminary data.</text>
</comment>
<dbReference type="Gene3D" id="1.10.645.10">
    <property type="entry name" value="Cytochrome-c3 Hydrogenase, chain B"/>
    <property type="match status" value="1"/>
</dbReference>
<dbReference type="InterPro" id="IPR001501">
    <property type="entry name" value="Ni-dep_hyd_lsu"/>
</dbReference>
<dbReference type="GO" id="GO:0008901">
    <property type="term" value="F:ferredoxin hydrogenase activity"/>
    <property type="evidence" value="ECO:0007669"/>
    <property type="project" value="InterPro"/>
</dbReference>
<dbReference type="PROSITE" id="PS00508">
    <property type="entry name" value="NI_HGENASE_L_2"/>
    <property type="match status" value="1"/>
</dbReference>
<keyword evidence="8" id="KW-0460">Magnesium</keyword>
<evidence type="ECO:0000256" key="4">
    <source>
        <dbReference type="ARBA" id="ARBA00011771"/>
    </source>
</evidence>
<feature type="binding site" evidence="8">
    <location>
        <position position="61"/>
    </location>
    <ligand>
        <name>Ni(2+)</name>
        <dbReference type="ChEBI" id="CHEBI:49786"/>
    </ligand>
</feature>
<evidence type="ECO:0000256" key="7">
    <source>
        <dbReference type="ARBA" id="ARBA00023002"/>
    </source>
</evidence>
<keyword evidence="7 9" id="KW-0560">Oxidoreductase</keyword>